<dbReference type="Pfam" id="PF23940">
    <property type="entry name" value="DUF7275"/>
    <property type="match status" value="1"/>
</dbReference>
<organism evidence="2">
    <name type="scientific">Satyrvirus sp</name>
    <dbReference type="NCBI Taxonomy" id="2487771"/>
    <lineage>
        <taxon>Viruses</taxon>
        <taxon>Varidnaviria</taxon>
        <taxon>Bamfordvirae</taxon>
        <taxon>Nucleocytoviricota</taxon>
        <taxon>Megaviricetes</taxon>
        <taxon>Imitervirales</taxon>
        <taxon>Mimiviridae</taxon>
        <taxon>Megamimivirinae</taxon>
    </lineage>
</organism>
<feature type="domain" description="DUF7275" evidence="1">
    <location>
        <begin position="118"/>
        <end position="276"/>
    </location>
</feature>
<sequence length="594" mass="70309">MLPVIIGSYALFEHGLVKSFSDIDLVVDKMVADKLMMTCNIKKGNLLWFDDVKVDLCLATDPSSITLLEKCNLFDHFNCKKISLSMVDAILPPLEIIYTIYKSHIHRILPLTTFQDQNIEIWLKYVRHYQMIRNRIGYEKLDNMMYIHYLGELHRTNALFESQLEKFMTEFYKMRFEETNKKFGDTTISLDKTQDEFFKDNVERFIDHDKLHEEVGIAFRSDPNPIFKKYQTDPFKVNLDFHIFIRSSKEERFAMICEEIMVLLLERKWIPEIIKCYKDMNIPYTDCNFGTKKKELVEIGANFITNLCGQGDAWLRRYCLDHANLLLDTEFYDFEKLKHIALKITNYDLVSEIVDQKEDIFSEILKYKKENYPYIKPYMRIIANSQQIVDKGEDPFIDQKFLGKKIIKYVKTYYLANITIDCETSQPVCMSKLPLDNDSITKNFRKYFYNIYNVGYAKSHNEYTIFNIKNNVGINQQNGDIIIFTLKFSNEDNKFHIRGSYIDVSENKTSFKSEYIKKYREAYYVSSGCEEESDKDYRKFLSSYGTAPIFMRELFEMFAKNYLDKLVKTGYEYNSTEWTSSDSDGYGSDSQYYC</sequence>
<evidence type="ECO:0000259" key="1">
    <source>
        <dbReference type="Pfam" id="PF23940"/>
    </source>
</evidence>
<protein>
    <recommendedName>
        <fullName evidence="1">DUF7275 domain-containing protein</fullName>
    </recommendedName>
</protein>
<proteinExistence type="predicted"/>
<accession>A0A3G5AJ66</accession>
<dbReference type="InterPro" id="IPR055699">
    <property type="entry name" value="DUF7275"/>
</dbReference>
<dbReference type="EMBL" id="MK072454">
    <property type="protein sequence ID" value="AYV85469.1"/>
    <property type="molecule type" value="Genomic_DNA"/>
</dbReference>
<name>A0A3G5AJ66_9VIRU</name>
<reference evidence="2" key="1">
    <citation type="submission" date="2018-10" db="EMBL/GenBank/DDBJ databases">
        <title>Hidden diversity of soil giant viruses.</title>
        <authorList>
            <person name="Schulz F."/>
            <person name="Alteio L."/>
            <person name="Goudeau D."/>
            <person name="Ryan E.M."/>
            <person name="Malmstrom R.R."/>
            <person name="Blanchard J."/>
            <person name="Woyke T."/>
        </authorList>
    </citation>
    <scope>NUCLEOTIDE SEQUENCE</scope>
    <source>
        <strain evidence="2">SAV1</strain>
    </source>
</reference>
<gene>
    <name evidence="2" type="ORF">Satyrvirus18_6</name>
</gene>
<evidence type="ECO:0000313" key="2">
    <source>
        <dbReference type="EMBL" id="AYV85469.1"/>
    </source>
</evidence>